<feature type="region of interest" description="Disordered" evidence="6">
    <location>
        <begin position="957"/>
        <end position="993"/>
    </location>
</feature>
<proteinExistence type="inferred from homology"/>
<evidence type="ECO:0000256" key="5">
    <source>
        <dbReference type="PROSITE-ProRule" id="PRU01091"/>
    </source>
</evidence>
<dbReference type="InterPro" id="IPR019734">
    <property type="entry name" value="TPR_rpt"/>
</dbReference>
<dbReference type="SMART" id="SM01043">
    <property type="entry name" value="BTAD"/>
    <property type="match status" value="1"/>
</dbReference>
<protein>
    <submittedName>
        <fullName evidence="8">DNA-binding SARP family transcriptional activator/tetratricopeptide (TPR) repeat protein</fullName>
    </submittedName>
</protein>
<dbReference type="PROSITE" id="PS51755">
    <property type="entry name" value="OMPR_PHOB"/>
    <property type="match status" value="1"/>
</dbReference>
<keyword evidence="9" id="KW-1185">Reference proteome</keyword>
<organism evidence="8 9">
    <name type="scientific">Micromonospora parathelypteridis</name>
    <dbReference type="NCBI Taxonomy" id="1839617"/>
    <lineage>
        <taxon>Bacteria</taxon>
        <taxon>Bacillati</taxon>
        <taxon>Actinomycetota</taxon>
        <taxon>Actinomycetes</taxon>
        <taxon>Micromonosporales</taxon>
        <taxon>Micromonosporaceae</taxon>
        <taxon>Micromonospora</taxon>
    </lineage>
</organism>
<dbReference type="EMBL" id="JACHDP010000001">
    <property type="protein sequence ID" value="MBB5480800.1"/>
    <property type="molecule type" value="Genomic_DNA"/>
</dbReference>
<comment type="caution">
    <text evidence="8">The sequence shown here is derived from an EMBL/GenBank/DDBJ whole genome shotgun (WGS) entry which is preliminary data.</text>
</comment>
<dbReference type="PANTHER" id="PTHR35807:SF1">
    <property type="entry name" value="TRANSCRIPTIONAL REGULATOR REDD"/>
    <property type="match status" value="1"/>
</dbReference>
<dbReference type="Gene3D" id="1.25.40.10">
    <property type="entry name" value="Tetratricopeptide repeat domain"/>
    <property type="match status" value="2"/>
</dbReference>
<gene>
    <name evidence="8" type="ORF">HNR20_005305</name>
</gene>
<dbReference type="Pfam" id="PF13181">
    <property type="entry name" value="TPR_8"/>
    <property type="match status" value="1"/>
</dbReference>
<keyword evidence="4" id="KW-0804">Transcription</keyword>
<dbReference type="GO" id="GO:0006355">
    <property type="term" value="P:regulation of DNA-templated transcription"/>
    <property type="evidence" value="ECO:0007669"/>
    <property type="project" value="InterPro"/>
</dbReference>
<dbReference type="InterPro" id="IPR011990">
    <property type="entry name" value="TPR-like_helical_dom_sf"/>
</dbReference>
<dbReference type="SMART" id="SM00028">
    <property type="entry name" value="TPR"/>
    <property type="match status" value="5"/>
</dbReference>
<dbReference type="GO" id="GO:0000160">
    <property type="term" value="P:phosphorelay signal transduction system"/>
    <property type="evidence" value="ECO:0007669"/>
    <property type="project" value="InterPro"/>
</dbReference>
<dbReference type="SUPFAM" id="SSF46894">
    <property type="entry name" value="C-terminal effector domain of the bipartite response regulators"/>
    <property type="match status" value="1"/>
</dbReference>
<dbReference type="InterPro" id="IPR027417">
    <property type="entry name" value="P-loop_NTPase"/>
</dbReference>
<sequence>MSTLLLESSRIVSVERLIDTVWPDKPPTTARGQIQICVSSLRSTLAMHGIDATIHTKQPGYQIEVDPTKLDLLMFERAVAAGRKAASGGRLTDAAQSFAEALSLWHGEPFAGIPSPILQAAAASLLERRIAAIEEYIDLRMRLHQHQETVGELVDLVERYPLRERLRAQLMLALFRCDRRADALEVYRDGRRILIDDLGLEPGEQLRLMEKGILSDDPDLRIGTGIGGGPRSGPVQVPRMLPIAQSDMTGHAGLIEAMRERLLSDASATGVPMVAISGRGGVGKTSLATHVAHALSDAFPDGQLYANMHGVNAEPAAPADVIGRFLRAMGVLAINLPEQLDERAEMFRTCVADRRILVVLDNCSDENQVRPILPATAGCAVILTSRHRLSGLSGAYPVEVDVLGLDHALELLGKMLGRDRIHAEESAAISLVRFCGGLPLALRVAGARLVARPHWAVSDLVDRLSDERRRLSELAHGGLDVRANLALSYRALSPPAQRLFRLLSQASSADFGGWICAPLMDCDPMTAGDLLDELVEARLVEVEHGRGSRARFRLHDLVRAYAREQLEAGETEAERLATARRLVGAWLFLAERAHRAEYGGDHTVIHGEAPRWRLAESVLDKVIADSLAWYDTERLGLLAAVRLAAEMGLDDACWDLALASVTLFENRRYFGDWRTTHELALEVTARSGNRRGRAAMLSSLGSLALFEQRHDDARPLLTEATQLFGDIGEDHGYALALRMLAFLDRITGKADAAMRGFEDALGRLRDAGDHVAEAHVMSNIAQLHLEAGDREAAAHDLKLALAAAERANARRVHAQVLCRLGDLHLTLSELNEAERAFQDALDLVLVLQDRVGEAHAKHGLASVALRRGRHAEAEAMLSAAAALAAQLNEDFIEARISLTIAEFHQDRGQREQALRAAFRAQELFLGLHADTWYERAVALVRTIEQAALEAVPPLAGTGRDALSNGAGQTRADLVDPPAAASGEHLAGQATART</sequence>
<dbReference type="Pfam" id="PF00931">
    <property type="entry name" value="NB-ARC"/>
    <property type="match status" value="1"/>
</dbReference>
<dbReference type="InterPro" id="IPR001867">
    <property type="entry name" value="OmpR/PhoB-type_DNA-bd"/>
</dbReference>
<dbReference type="SUPFAM" id="SSF48452">
    <property type="entry name" value="TPR-like"/>
    <property type="match status" value="3"/>
</dbReference>
<keyword evidence="3 5" id="KW-0238">DNA-binding</keyword>
<dbReference type="Gene3D" id="3.40.50.300">
    <property type="entry name" value="P-loop containing nucleotide triphosphate hydrolases"/>
    <property type="match status" value="1"/>
</dbReference>
<dbReference type="Gene3D" id="1.10.10.10">
    <property type="entry name" value="Winged helix-like DNA-binding domain superfamily/Winged helix DNA-binding domain"/>
    <property type="match status" value="1"/>
</dbReference>
<comment type="similarity">
    <text evidence="1">Belongs to the AfsR/DnrI/RedD regulatory family.</text>
</comment>
<dbReference type="InterPro" id="IPR051677">
    <property type="entry name" value="AfsR-DnrI-RedD_regulator"/>
</dbReference>
<evidence type="ECO:0000259" key="7">
    <source>
        <dbReference type="PROSITE" id="PS51755"/>
    </source>
</evidence>
<evidence type="ECO:0000256" key="6">
    <source>
        <dbReference type="SAM" id="MobiDB-lite"/>
    </source>
</evidence>
<keyword evidence="2" id="KW-0805">Transcription regulation</keyword>
<dbReference type="PRINTS" id="PR00364">
    <property type="entry name" value="DISEASERSIST"/>
</dbReference>
<evidence type="ECO:0000256" key="4">
    <source>
        <dbReference type="ARBA" id="ARBA00023163"/>
    </source>
</evidence>
<dbReference type="InterPro" id="IPR016032">
    <property type="entry name" value="Sig_transdc_resp-reg_C-effctor"/>
</dbReference>
<reference evidence="8 9" key="1">
    <citation type="submission" date="2020-08" db="EMBL/GenBank/DDBJ databases">
        <title>Sequencing the genomes of 1000 actinobacteria strains.</title>
        <authorList>
            <person name="Klenk H.-P."/>
        </authorList>
    </citation>
    <scope>NUCLEOTIDE SEQUENCE [LARGE SCALE GENOMIC DNA]</scope>
    <source>
        <strain evidence="8 9">DSM 103125</strain>
    </source>
</reference>
<dbReference type="CDD" id="cd15831">
    <property type="entry name" value="BTAD"/>
    <property type="match status" value="1"/>
</dbReference>
<dbReference type="Pfam" id="PF03704">
    <property type="entry name" value="BTAD"/>
    <property type="match status" value="1"/>
</dbReference>
<dbReference type="PANTHER" id="PTHR35807">
    <property type="entry name" value="TRANSCRIPTIONAL REGULATOR REDD-RELATED"/>
    <property type="match status" value="1"/>
</dbReference>
<feature type="DNA-binding region" description="OmpR/PhoB-type" evidence="5">
    <location>
        <begin position="1"/>
        <end position="65"/>
    </location>
</feature>
<dbReference type="GO" id="GO:0043531">
    <property type="term" value="F:ADP binding"/>
    <property type="evidence" value="ECO:0007669"/>
    <property type="project" value="InterPro"/>
</dbReference>
<name>A0A840W7S3_9ACTN</name>
<evidence type="ECO:0000256" key="2">
    <source>
        <dbReference type="ARBA" id="ARBA00023015"/>
    </source>
</evidence>
<accession>A0A840W7S3</accession>
<dbReference type="AlphaFoldDB" id="A0A840W7S3"/>
<dbReference type="InterPro" id="IPR036388">
    <property type="entry name" value="WH-like_DNA-bd_sf"/>
</dbReference>
<dbReference type="InterPro" id="IPR005158">
    <property type="entry name" value="BTAD"/>
</dbReference>
<evidence type="ECO:0000256" key="3">
    <source>
        <dbReference type="ARBA" id="ARBA00023125"/>
    </source>
</evidence>
<dbReference type="InterPro" id="IPR002182">
    <property type="entry name" value="NB-ARC"/>
</dbReference>
<feature type="domain" description="OmpR/PhoB-type" evidence="7">
    <location>
        <begin position="1"/>
        <end position="65"/>
    </location>
</feature>
<evidence type="ECO:0000256" key="1">
    <source>
        <dbReference type="ARBA" id="ARBA00005820"/>
    </source>
</evidence>
<dbReference type="Proteomes" id="UP000586947">
    <property type="component" value="Unassembled WGS sequence"/>
</dbReference>
<evidence type="ECO:0000313" key="9">
    <source>
        <dbReference type="Proteomes" id="UP000586947"/>
    </source>
</evidence>
<dbReference type="SUPFAM" id="SSF52540">
    <property type="entry name" value="P-loop containing nucleoside triphosphate hydrolases"/>
    <property type="match status" value="1"/>
</dbReference>
<evidence type="ECO:0000313" key="8">
    <source>
        <dbReference type="EMBL" id="MBB5480800.1"/>
    </source>
</evidence>
<dbReference type="GO" id="GO:0003677">
    <property type="term" value="F:DNA binding"/>
    <property type="evidence" value="ECO:0007669"/>
    <property type="project" value="UniProtKB-UniRule"/>
</dbReference>